<dbReference type="OMA" id="FQVPPMH"/>
<keyword evidence="9 10" id="KW-0472">Membrane</keyword>
<dbReference type="GeneID" id="20214905"/>
<feature type="transmembrane region" description="Helical" evidence="10">
    <location>
        <begin position="360"/>
        <end position="377"/>
    </location>
</feature>
<evidence type="ECO:0000256" key="3">
    <source>
        <dbReference type="ARBA" id="ARBA00008715"/>
    </source>
</evidence>
<feature type="transmembrane region" description="Helical" evidence="10">
    <location>
        <begin position="383"/>
        <end position="402"/>
    </location>
</feature>
<evidence type="ECO:0000256" key="8">
    <source>
        <dbReference type="ARBA" id="ARBA00022989"/>
    </source>
</evidence>
<keyword evidence="8 10" id="KW-1133">Transmembrane helix</keyword>
<dbReference type="KEGG" id="hro:HELRODRAFT_73543"/>
<keyword evidence="4 10" id="KW-0328">Glycosyltransferase</keyword>
<dbReference type="STRING" id="6412.T1G1F7"/>
<evidence type="ECO:0000256" key="5">
    <source>
        <dbReference type="ARBA" id="ARBA00022679"/>
    </source>
</evidence>
<gene>
    <name evidence="12" type="primary">20214905</name>
    <name evidence="11" type="ORF">HELRODRAFT_73543</name>
</gene>
<feature type="transmembrane region" description="Helical" evidence="10">
    <location>
        <begin position="432"/>
        <end position="451"/>
    </location>
</feature>
<dbReference type="HOGENOM" id="CLU_008110_3_0_1"/>
<comment type="subcellular location">
    <subcellularLocation>
        <location evidence="1 10">Endoplasmic reticulum membrane</location>
        <topology evidence="1 10">Multi-pass membrane protein</topology>
    </subcellularLocation>
</comment>
<dbReference type="Pfam" id="PF03155">
    <property type="entry name" value="Alg6_Alg8"/>
    <property type="match status" value="1"/>
</dbReference>
<evidence type="ECO:0000256" key="6">
    <source>
        <dbReference type="ARBA" id="ARBA00022692"/>
    </source>
</evidence>
<dbReference type="GO" id="GO:0006488">
    <property type="term" value="P:dolichol-linked oligosaccharide biosynthetic process"/>
    <property type="evidence" value="ECO:0000318"/>
    <property type="project" value="GO_Central"/>
</dbReference>
<keyword evidence="7 10" id="KW-0256">Endoplasmic reticulum</keyword>
<evidence type="ECO:0000256" key="4">
    <source>
        <dbReference type="ARBA" id="ARBA00022676"/>
    </source>
</evidence>
<evidence type="ECO:0000313" key="13">
    <source>
        <dbReference type="Proteomes" id="UP000015101"/>
    </source>
</evidence>
<dbReference type="InParanoid" id="T1G1F7"/>
<feature type="transmembrane region" description="Helical" evidence="10">
    <location>
        <begin position="292"/>
        <end position="314"/>
    </location>
</feature>
<dbReference type="FunCoup" id="T1G1F7">
    <property type="interactions" value="2100"/>
</dbReference>
<feature type="transmembrane region" description="Helical" evidence="10">
    <location>
        <begin position="143"/>
        <end position="161"/>
    </location>
</feature>
<comment type="pathway">
    <text evidence="2 10">Protein modification; protein glycosylation.</text>
</comment>
<comment type="similarity">
    <text evidence="3 10">Belongs to the ALG6/ALG8 glucosyltransferase family.</text>
</comment>
<reference evidence="11 13" key="2">
    <citation type="journal article" date="2013" name="Nature">
        <title>Insights into bilaterian evolution from three spiralian genomes.</title>
        <authorList>
            <person name="Simakov O."/>
            <person name="Marletaz F."/>
            <person name="Cho S.J."/>
            <person name="Edsinger-Gonzales E."/>
            <person name="Havlak P."/>
            <person name="Hellsten U."/>
            <person name="Kuo D.H."/>
            <person name="Larsson T."/>
            <person name="Lv J."/>
            <person name="Arendt D."/>
            <person name="Savage R."/>
            <person name="Osoegawa K."/>
            <person name="de Jong P."/>
            <person name="Grimwood J."/>
            <person name="Chapman J.A."/>
            <person name="Shapiro H."/>
            <person name="Aerts A."/>
            <person name="Otillar R.P."/>
            <person name="Terry A.Y."/>
            <person name="Boore J.L."/>
            <person name="Grigoriev I.V."/>
            <person name="Lindberg D.R."/>
            <person name="Seaver E.C."/>
            <person name="Weisblat D.A."/>
            <person name="Putnam N.H."/>
            <person name="Rokhsar D.S."/>
        </authorList>
    </citation>
    <scope>NUCLEOTIDE SEQUENCE</scope>
</reference>
<evidence type="ECO:0000313" key="12">
    <source>
        <dbReference type="EnsemblMetazoa" id="HelroP73543"/>
    </source>
</evidence>
<dbReference type="CTD" id="20214905"/>
<dbReference type="OrthoDB" id="4983at2759"/>
<accession>T1G1F7</accession>
<dbReference type="PANTHER" id="PTHR12413:SF1">
    <property type="entry name" value="DOLICHYL PYROPHOSPHATE MAN9GLCNAC2 ALPHA-1,3-GLUCOSYLTRANSFERASE"/>
    <property type="match status" value="1"/>
</dbReference>
<dbReference type="GO" id="GO:0005789">
    <property type="term" value="C:endoplasmic reticulum membrane"/>
    <property type="evidence" value="ECO:0000318"/>
    <property type="project" value="GO_Central"/>
</dbReference>
<organism evidence="12 13">
    <name type="scientific">Helobdella robusta</name>
    <name type="common">Californian leech</name>
    <dbReference type="NCBI Taxonomy" id="6412"/>
    <lineage>
        <taxon>Eukaryota</taxon>
        <taxon>Metazoa</taxon>
        <taxon>Spiralia</taxon>
        <taxon>Lophotrochozoa</taxon>
        <taxon>Annelida</taxon>
        <taxon>Clitellata</taxon>
        <taxon>Hirudinea</taxon>
        <taxon>Rhynchobdellida</taxon>
        <taxon>Glossiphoniidae</taxon>
        <taxon>Helobdella</taxon>
    </lineage>
</organism>
<keyword evidence="5 10" id="KW-0808">Transferase</keyword>
<reference evidence="12" key="3">
    <citation type="submission" date="2015-06" db="UniProtKB">
        <authorList>
            <consortium name="EnsemblMetazoa"/>
        </authorList>
    </citation>
    <scope>IDENTIFICATION</scope>
</reference>
<dbReference type="EnsemblMetazoa" id="HelroT73543">
    <property type="protein sequence ID" value="HelroP73543"/>
    <property type="gene ID" value="HelroG73543"/>
</dbReference>
<keyword evidence="6 10" id="KW-0812">Transmembrane</keyword>
<dbReference type="eggNOG" id="KOG2575">
    <property type="taxonomic scope" value="Eukaryota"/>
</dbReference>
<reference evidence="13" key="1">
    <citation type="submission" date="2012-12" db="EMBL/GenBank/DDBJ databases">
        <authorList>
            <person name="Hellsten U."/>
            <person name="Grimwood J."/>
            <person name="Chapman J.A."/>
            <person name="Shapiro H."/>
            <person name="Aerts A."/>
            <person name="Otillar R.P."/>
            <person name="Terry A.Y."/>
            <person name="Boore J.L."/>
            <person name="Simakov O."/>
            <person name="Marletaz F."/>
            <person name="Cho S.-J."/>
            <person name="Edsinger-Gonzales E."/>
            <person name="Havlak P."/>
            <person name="Kuo D.-H."/>
            <person name="Larsson T."/>
            <person name="Lv J."/>
            <person name="Arendt D."/>
            <person name="Savage R."/>
            <person name="Osoegawa K."/>
            <person name="de Jong P."/>
            <person name="Lindberg D.R."/>
            <person name="Seaver E.C."/>
            <person name="Weisblat D.A."/>
            <person name="Putnam N.H."/>
            <person name="Grigoriev I.V."/>
            <person name="Rokhsar D.S."/>
        </authorList>
    </citation>
    <scope>NUCLEOTIDE SEQUENCE</scope>
</reference>
<protein>
    <recommendedName>
        <fullName evidence="10">Alpha-1,3-glucosyltransferase</fullName>
        <ecNumber evidence="10">2.4.1.-</ecNumber>
    </recommendedName>
</protein>
<feature type="transmembrane region" description="Helical" evidence="10">
    <location>
        <begin position="229"/>
        <end position="249"/>
    </location>
</feature>
<dbReference type="InterPro" id="IPR004856">
    <property type="entry name" value="Glyco_trans_ALG6/ALG8"/>
</dbReference>
<dbReference type="EC" id="2.4.1.-" evidence="10"/>
<evidence type="ECO:0000256" key="1">
    <source>
        <dbReference type="ARBA" id="ARBA00004477"/>
    </source>
</evidence>
<dbReference type="AlphaFoldDB" id="T1G1F7"/>
<dbReference type="EMBL" id="KB095959">
    <property type="protein sequence ID" value="ESO09262.1"/>
    <property type="molecule type" value="Genomic_DNA"/>
</dbReference>
<evidence type="ECO:0000313" key="11">
    <source>
        <dbReference type="EMBL" id="ESO09262.1"/>
    </source>
</evidence>
<evidence type="ECO:0000256" key="2">
    <source>
        <dbReference type="ARBA" id="ARBA00004922"/>
    </source>
</evidence>
<name>T1G1F7_HELRO</name>
<proteinExistence type="inferred from homology"/>
<evidence type="ECO:0000256" key="7">
    <source>
        <dbReference type="ARBA" id="ARBA00022824"/>
    </source>
</evidence>
<sequence>MVGTCVVGFLFAVVVRWLISLHDYSGYGKPPLFGDFEAQRHWMEITYNLPVHDWYRQTPSNDLLYWGLDYPPLTAYHSFICGYIQSKMNSSWIELNKSQGIQDADQKLFMRLSVIVPDVLLYMPAVLFYFLKCCKSTSSYKKESGMHGAFLMLLYPGLMLIDHGHFQYNCISLGLFLWSVNMMCCSQLLSAVLFVLAINYKQMELHHALVFFFYLLGRITFSLKNLIKLSLVVIVTFSLCWFPFCWSIASIRHVLVRLFPFNRGLFEDKVSNFWCSLSLLVKLKQKFSEQQLINISLVTTLFASLPSLFCLFLKPSMKQFKLSLFNVSMCFFLFSYQVHEKTILITAISSIVIYLDHKKEVSWFLIVSTFSMLPLFVKDNLVIPAISCSLIFYILSNVNILSNKPTLFQQRMMSDFCGENNYSSKYSSISDLLVHLSLISMTLITIIVLMLQPPSHLPDLFTVSVTSFSCLHFIMFLIYFNCQQLRDFVKVKAN</sequence>
<keyword evidence="13" id="KW-1185">Reference proteome</keyword>
<feature type="transmembrane region" description="Helical" evidence="10">
    <location>
        <begin position="463"/>
        <end position="482"/>
    </location>
</feature>
<dbReference type="UniPathway" id="UPA00378"/>
<evidence type="ECO:0000256" key="9">
    <source>
        <dbReference type="ARBA" id="ARBA00023136"/>
    </source>
</evidence>
<dbReference type="GO" id="GO:0042281">
    <property type="term" value="F:dolichyl pyrophosphate Man9GlcNAc2 alpha-1,3-glucosyltransferase activity"/>
    <property type="evidence" value="ECO:0000318"/>
    <property type="project" value="GO_Central"/>
</dbReference>
<evidence type="ECO:0000256" key="10">
    <source>
        <dbReference type="RuleBase" id="RU363110"/>
    </source>
</evidence>
<feature type="transmembrane region" description="Helical" evidence="10">
    <location>
        <begin position="173"/>
        <end position="198"/>
    </location>
</feature>
<dbReference type="EMBL" id="AMQM01002920">
    <property type="status" value="NOT_ANNOTATED_CDS"/>
    <property type="molecule type" value="Genomic_DNA"/>
</dbReference>
<dbReference type="RefSeq" id="XP_009012355.1">
    <property type="nucleotide sequence ID" value="XM_009014107.1"/>
</dbReference>
<feature type="transmembrane region" description="Helical" evidence="10">
    <location>
        <begin position="108"/>
        <end position="131"/>
    </location>
</feature>
<dbReference type="Proteomes" id="UP000015101">
    <property type="component" value="Unassembled WGS sequence"/>
</dbReference>
<dbReference type="PANTHER" id="PTHR12413">
    <property type="entry name" value="DOLICHYL GLYCOSYLTRANSFERASE"/>
    <property type="match status" value="1"/>
</dbReference>
<feature type="transmembrane region" description="Helical" evidence="10">
    <location>
        <begin position="205"/>
        <end position="223"/>
    </location>
</feature>